<name>A0A8H7QXY7_9FUNG</name>
<gene>
    <name evidence="2" type="ORF">INT47_001385</name>
</gene>
<feature type="chain" id="PRO_5034293252" evidence="1">
    <location>
        <begin position="20"/>
        <end position="69"/>
    </location>
</feature>
<evidence type="ECO:0000313" key="3">
    <source>
        <dbReference type="Proteomes" id="UP000603453"/>
    </source>
</evidence>
<evidence type="ECO:0000256" key="1">
    <source>
        <dbReference type="SAM" id="SignalP"/>
    </source>
</evidence>
<dbReference type="AlphaFoldDB" id="A0A8H7QXY7"/>
<comment type="caution">
    <text evidence="2">The sequence shown here is derived from an EMBL/GenBank/DDBJ whole genome shotgun (WGS) entry which is preliminary data.</text>
</comment>
<dbReference type="Proteomes" id="UP000603453">
    <property type="component" value="Unassembled WGS sequence"/>
</dbReference>
<proteinExistence type="predicted"/>
<evidence type="ECO:0000313" key="2">
    <source>
        <dbReference type="EMBL" id="KAG2200854.1"/>
    </source>
</evidence>
<dbReference type="EMBL" id="JAEPRD010000078">
    <property type="protein sequence ID" value="KAG2200854.1"/>
    <property type="molecule type" value="Genomic_DNA"/>
</dbReference>
<organism evidence="2 3">
    <name type="scientific">Mucor saturninus</name>
    <dbReference type="NCBI Taxonomy" id="64648"/>
    <lineage>
        <taxon>Eukaryota</taxon>
        <taxon>Fungi</taxon>
        <taxon>Fungi incertae sedis</taxon>
        <taxon>Mucoromycota</taxon>
        <taxon>Mucoromycotina</taxon>
        <taxon>Mucoromycetes</taxon>
        <taxon>Mucorales</taxon>
        <taxon>Mucorineae</taxon>
        <taxon>Mucoraceae</taxon>
        <taxon>Mucor</taxon>
    </lineage>
</organism>
<feature type="signal peptide" evidence="1">
    <location>
        <begin position="1"/>
        <end position="19"/>
    </location>
</feature>
<sequence>MKPYAALIASLFVCHQTFAAPIDVIRTLEKLGECSAPPVYMPPIYYPPLYPPPPVYPPAPSIYNALASE</sequence>
<protein>
    <submittedName>
        <fullName evidence="2">Uncharacterized protein</fullName>
    </submittedName>
</protein>
<keyword evidence="1" id="KW-0732">Signal</keyword>
<reference evidence="2" key="1">
    <citation type="submission" date="2020-12" db="EMBL/GenBank/DDBJ databases">
        <title>Metabolic potential, ecology and presence of endohyphal bacteria is reflected in genomic diversity of Mucoromycotina.</title>
        <authorList>
            <person name="Muszewska A."/>
            <person name="Okrasinska A."/>
            <person name="Steczkiewicz K."/>
            <person name="Drgas O."/>
            <person name="Orlowska M."/>
            <person name="Perlinska-Lenart U."/>
            <person name="Aleksandrzak-Piekarczyk T."/>
            <person name="Szatraj K."/>
            <person name="Zielenkiewicz U."/>
            <person name="Pilsyk S."/>
            <person name="Malc E."/>
            <person name="Mieczkowski P."/>
            <person name="Kruszewska J.S."/>
            <person name="Biernat P."/>
            <person name="Pawlowska J."/>
        </authorList>
    </citation>
    <scope>NUCLEOTIDE SEQUENCE</scope>
    <source>
        <strain evidence="2">WA0000017839</strain>
    </source>
</reference>
<accession>A0A8H7QXY7</accession>
<keyword evidence="3" id="KW-1185">Reference proteome</keyword>